<proteinExistence type="predicted"/>
<protein>
    <submittedName>
        <fullName evidence="1">Organomercurial lyase</fullName>
    </submittedName>
</protein>
<name>A0A223V8K5_9FLAO</name>
<dbReference type="EMBL" id="CP022957">
    <property type="protein sequence ID" value="ASV31636.1"/>
    <property type="molecule type" value="Genomic_DNA"/>
</dbReference>
<dbReference type="Pfam" id="PF03243">
    <property type="entry name" value="MerB"/>
    <property type="match status" value="1"/>
</dbReference>
<dbReference type="OrthoDB" id="7185309at2"/>
<keyword evidence="1" id="KW-0456">Lyase</keyword>
<keyword evidence="2" id="KW-1185">Reference proteome</keyword>
<gene>
    <name evidence="1" type="ORF">CJ263_16230</name>
</gene>
<dbReference type="RefSeq" id="WP_002978232.1">
    <property type="nucleotide sequence ID" value="NZ_BMJL01000022.1"/>
</dbReference>
<dbReference type="Gene3D" id="3.30.450.410">
    <property type="match status" value="1"/>
</dbReference>
<evidence type="ECO:0000313" key="1">
    <source>
        <dbReference type="EMBL" id="ASV31636.1"/>
    </source>
</evidence>
<sequence>MKNQRKYIDGQLNDILFSEFKIKNSDFILRIFQELMQGSSISKNRFYKLIKVSKDKADAILNKLGETDVQGNIIAFSGLSTVPTKHRFIVNGKMLYTWCVVDAILFAEWLDVEVNVHSSDPIDSSLIELQINGGQLLWTTPYPLFISWVESVDTCNIKGSLCNHVSFFASERTAKQWLKNNPDGKILTLEDFFEPKNIGMKCC</sequence>
<dbReference type="GeneID" id="93021379"/>
<dbReference type="InterPro" id="IPR004927">
    <property type="entry name" value="MerB"/>
</dbReference>
<dbReference type="GO" id="GO:0018836">
    <property type="term" value="F:alkylmercury lyase activity"/>
    <property type="evidence" value="ECO:0007669"/>
    <property type="project" value="InterPro"/>
</dbReference>
<dbReference type="PRINTS" id="PR01699">
    <property type="entry name" value="ORGNOHGLYASE"/>
</dbReference>
<dbReference type="KEGG" id="marb:CJ263_16230"/>
<dbReference type="SUPFAM" id="SSF160387">
    <property type="entry name" value="NosL/MerB-like"/>
    <property type="match status" value="1"/>
</dbReference>
<dbReference type="InterPro" id="IPR053717">
    <property type="entry name" value="MerB_lyase_sf"/>
</dbReference>
<dbReference type="Proteomes" id="UP000215244">
    <property type="component" value="Chromosome"/>
</dbReference>
<accession>A0A223V8K5</accession>
<evidence type="ECO:0000313" key="2">
    <source>
        <dbReference type="Proteomes" id="UP000215244"/>
    </source>
</evidence>
<dbReference type="AlphaFoldDB" id="A0A223V8K5"/>
<organism evidence="1 2">
    <name type="scientific">Maribacter cobaltidurans</name>
    <dbReference type="NCBI Taxonomy" id="1178778"/>
    <lineage>
        <taxon>Bacteria</taxon>
        <taxon>Pseudomonadati</taxon>
        <taxon>Bacteroidota</taxon>
        <taxon>Flavobacteriia</taxon>
        <taxon>Flavobacteriales</taxon>
        <taxon>Flavobacteriaceae</taxon>
        <taxon>Maribacter</taxon>
    </lineage>
</organism>
<reference evidence="1 2" key="1">
    <citation type="submission" date="2017-08" db="EMBL/GenBank/DDBJ databases">
        <title>The complete genome sequence of Maribacter sp. B1, isolated from deep-sea sediment.</title>
        <authorList>
            <person name="Wu Y.-H."/>
            <person name="Cheng H."/>
            <person name="Xu X.-W."/>
        </authorList>
    </citation>
    <scope>NUCLEOTIDE SEQUENCE [LARGE SCALE GENOMIC DNA]</scope>
    <source>
        <strain evidence="1 2">B1</strain>
    </source>
</reference>